<sequence length="148" mass="16733">MKPTINDQIAMYCNLLNEWYVAYAAYAKSMGLSNTALDILTTIYENPNCTQEDIAESCFLPKQTVNAVVTSFLKDGWVQLEELPSDRRNKTVNLTAEGLAKAREIMDKVHSCEITAMSQLTEDERDTLLKLTKTYIHKCSQAMAENIE</sequence>
<evidence type="ECO:0000256" key="1">
    <source>
        <dbReference type="ARBA" id="ARBA00023015"/>
    </source>
</evidence>
<keyword evidence="1" id="KW-0805">Transcription regulation</keyword>
<dbReference type="SMART" id="SM00347">
    <property type="entry name" value="HTH_MARR"/>
    <property type="match status" value="1"/>
</dbReference>
<name>A0A6N3EJG4_9FIRM</name>
<feature type="domain" description="HTH marR-type" evidence="4">
    <location>
        <begin position="1"/>
        <end position="137"/>
    </location>
</feature>
<organism evidence="5">
    <name type="scientific">Veillonella ratti</name>
    <dbReference type="NCBI Taxonomy" id="103892"/>
    <lineage>
        <taxon>Bacteria</taxon>
        <taxon>Bacillati</taxon>
        <taxon>Bacillota</taxon>
        <taxon>Negativicutes</taxon>
        <taxon>Veillonellales</taxon>
        <taxon>Veillonellaceae</taxon>
        <taxon>Veillonella</taxon>
    </lineage>
</organism>
<dbReference type="GO" id="GO:0003700">
    <property type="term" value="F:DNA-binding transcription factor activity"/>
    <property type="evidence" value="ECO:0007669"/>
    <property type="project" value="InterPro"/>
</dbReference>
<dbReference type="RefSeq" id="WP_156705505.1">
    <property type="nucleotide sequence ID" value="NZ_CACRUX010000074.1"/>
</dbReference>
<dbReference type="Gene3D" id="1.10.10.10">
    <property type="entry name" value="Winged helix-like DNA-binding domain superfamily/Winged helix DNA-binding domain"/>
    <property type="match status" value="1"/>
</dbReference>
<dbReference type="PROSITE" id="PS50995">
    <property type="entry name" value="HTH_MARR_2"/>
    <property type="match status" value="1"/>
</dbReference>
<keyword evidence="3" id="KW-0804">Transcription</keyword>
<gene>
    <name evidence="5" type="primary">mprA</name>
    <name evidence="5" type="ORF">VRLFYP33_01963</name>
</gene>
<evidence type="ECO:0000313" key="5">
    <source>
        <dbReference type="EMBL" id="VYU40992.1"/>
    </source>
</evidence>
<dbReference type="GO" id="GO:0003677">
    <property type="term" value="F:DNA binding"/>
    <property type="evidence" value="ECO:0007669"/>
    <property type="project" value="UniProtKB-KW"/>
</dbReference>
<dbReference type="AlphaFoldDB" id="A0A6N3EJG4"/>
<evidence type="ECO:0000256" key="2">
    <source>
        <dbReference type="ARBA" id="ARBA00023125"/>
    </source>
</evidence>
<dbReference type="PANTHER" id="PTHR42756">
    <property type="entry name" value="TRANSCRIPTIONAL REGULATOR, MARR"/>
    <property type="match status" value="1"/>
</dbReference>
<keyword evidence="2" id="KW-0238">DNA-binding</keyword>
<dbReference type="SUPFAM" id="SSF46785">
    <property type="entry name" value="Winged helix' DNA-binding domain"/>
    <property type="match status" value="1"/>
</dbReference>
<dbReference type="InterPro" id="IPR036388">
    <property type="entry name" value="WH-like_DNA-bd_sf"/>
</dbReference>
<dbReference type="EMBL" id="CACRUX010000074">
    <property type="protein sequence ID" value="VYU40992.1"/>
    <property type="molecule type" value="Genomic_DNA"/>
</dbReference>
<accession>A0A6N3EJG4</accession>
<evidence type="ECO:0000256" key="3">
    <source>
        <dbReference type="ARBA" id="ARBA00023163"/>
    </source>
</evidence>
<protein>
    <submittedName>
        <fullName evidence="5">Transcriptional repressor MprA</fullName>
    </submittedName>
</protein>
<evidence type="ECO:0000259" key="4">
    <source>
        <dbReference type="PROSITE" id="PS50995"/>
    </source>
</evidence>
<proteinExistence type="predicted"/>
<dbReference type="PANTHER" id="PTHR42756:SF1">
    <property type="entry name" value="TRANSCRIPTIONAL REPRESSOR OF EMRAB OPERON"/>
    <property type="match status" value="1"/>
</dbReference>
<reference evidence="5" key="1">
    <citation type="submission" date="2019-11" db="EMBL/GenBank/DDBJ databases">
        <authorList>
            <person name="Feng L."/>
        </authorList>
    </citation>
    <scope>NUCLEOTIDE SEQUENCE</scope>
    <source>
        <strain evidence="5">VrattiLFYP33</strain>
    </source>
</reference>
<dbReference type="InterPro" id="IPR000835">
    <property type="entry name" value="HTH_MarR-typ"/>
</dbReference>
<dbReference type="Pfam" id="PF12802">
    <property type="entry name" value="MarR_2"/>
    <property type="match status" value="1"/>
</dbReference>
<dbReference type="InterPro" id="IPR036390">
    <property type="entry name" value="WH_DNA-bd_sf"/>
</dbReference>